<gene>
    <name evidence="2" type="ORF">ABVK25_009567</name>
</gene>
<protein>
    <submittedName>
        <fullName evidence="2">Uncharacterized protein</fullName>
    </submittedName>
</protein>
<sequence>MPFSGHLSAKFCIMAAMSIAQAFEAFPYPNTSGLQTSPAQTFSNSSKAPRTMPAFACCAIQSSYAMLMLFRKTRATNEGSLYGRNDQMVSSLLRQPRQGLEKVVGALENYSLSFESLSGMRGKYQIKGAAGAALHDIL</sequence>
<organism evidence="2 3">
    <name type="scientific">Lepraria finkii</name>
    <dbReference type="NCBI Taxonomy" id="1340010"/>
    <lineage>
        <taxon>Eukaryota</taxon>
        <taxon>Fungi</taxon>
        <taxon>Dikarya</taxon>
        <taxon>Ascomycota</taxon>
        <taxon>Pezizomycotina</taxon>
        <taxon>Lecanoromycetes</taxon>
        <taxon>OSLEUM clade</taxon>
        <taxon>Lecanoromycetidae</taxon>
        <taxon>Lecanorales</taxon>
        <taxon>Lecanorineae</taxon>
        <taxon>Stereocaulaceae</taxon>
        <taxon>Lepraria</taxon>
    </lineage>
</organism>
<dbReference type="PANTHER" id="PTHR47431:SF5">
    <property type="entry name" value="ZN(II)2CYS6 TRANSCRIPTION FACTOR (EUROFUNG)"/>
    <property type="match status" value="1"/>
</dbReference>
<evidence type="ECO:0000256" key="1">
    <source>
        <dbReference type="SAM" id="SignalP"/>
    </source>
</evidence>
<keyword evidence="1" id="KW-0732">Signal</keyword>
<keyword evidence="3" id="KW-1185">Reference proteome</keyword>
<comment type="caution">
    <text evidence="2">The sequence shown here is derived from an EMBL/GenBank/DDBJ whole genome shotgun (WGS) entry which is preliminary data.</text>
</comment>
<feature type="chain" id="PRO_5045125341" evidence="1">
    <location>
        <begin position="23"/>
        <end position="138"/>
    </location>
</feature>
<dbReference type="PANTHER" id="PTHR47431">
    <property type="entry name" value="ZN(II)2CYS6 TRANSCRIPTION FACTOR (EUROFUNG)-RELATED"/>
    <property type="match status" value="1"/>
</dbReference>
<accession>A0ABR4AZT3</accession>
<dbReference type="EMBL" id="JBHFEH010000051">
    <property type="protein sequence ID" value="KAL2050206.1"/>
    <property type="molecule type" value="Genomic_DNA"/>
</dbReference>
<evidence type="ECO:0000313" key="3">
    <source>
        <dbReference type="Proteomes" id="UP001590951"/>
    </source>
</evidence>
<feature type="signal peptide" evidence="1">
    <location>
        <begin position="1"/>
        <end position="22"/>
    </location>
</feature>
<reference evidence="2 3" key="1">
    <citation type="submission" date="2024-09" db="EMBL/GenBank/DDBJ databases">
        <title>Rethinking Asexuality: The Enigmatic Case of Functional Sexual Genes in Lepraria (Stereocaulaceae).</title>
        <authorList>
            <person name="Doellman M."/>
            <person name="Sun Y."/>
            <person name="Barcenas-Pena A."/>
            <person name="Lumbsch H.T."/>
            <person name="Grewe F."/>
        </authorList>
    </citation>
    <scope>NUCLEOTIDE SEQUENCE [LARGE SCALE GENOMIC DNA]</scope>
    <source>
        <strain evidence="2 3">Grewe 0041</strain>
    </source>
</reference>
<name>A0ABR4AZT3_9LECA</name>
<proteinExistence type="predicted"/>
<evidence type="ECO:0000313" key="2">
    <source>
        <dbReference type="EMBL" id="KAL2050206.1"/>
    </source>
</evidence>
<dbReference type="Proteomes" id="UP001590951">
    <property type="component" value="Unassembled WGS sequence"/>
</dbReference>